<name>A0AAE3H5I8_9BACT</name>
<dbReference type="InterPro" id="IPR045767">
    <property type="entry name" value="DUF6134"/>
</dbReference>
<dbReference type="RefSeq" id="WP_255038261.1">
    <property type="nucleotide sequence ID" value="NZ_RJUF01000174.1"/>
</dbReference>
<sequence>MNKLFLLGALIISSSVYCQNTTEIKKYAIEVAGIKVGEMHATKQSLGKGLVKYHVKSDVKVNLLVYTLKIKYEVISQFDKNGLVYSEAKVNSNKGDFFTTTLLKNGIYEVKSKQEKKEFEKTISSDITWSSSRLFFDEPTNNQKFYAEYYALFNNVKKNKDGTFTCQIENNIDKYVYENQKLVRVIKKNPIKNIELRFITEKVTTSSGI</sequence>
<gene>
    <name evidence="1" type="ORF">EGI31_16640</name>
</gene>
<protein>
    <submittedName>
        <fullName evidence="1">Uncharacterized protein</fullName>
    </submittedName>
</protein>
<organism evidence="1 2">
    <name type="scientific">Lacihabitans soyangensis</name>
    <dbReference type="NCBI Taxonomy" id="869394"/>
    <lineage>
        <taxon>Bacteria</taxon>
        <taxon>Pseudomonadati</taxon>
        <taxon>Bacteroidota</taxon>
        <taxon>Cytophagia</taxon>
        <taxon>Cytophagales</taxon>
        <taxon>Leadbetterellaceae</taxon>
        <taxon>Lacihabitans</taxon>
    </lineage>
</organism>
<accession>A0AAE3H5I8</accession>
<dbReference type="Pfam" id="PF19630">
    <property type="entry name" value="DUF6134"/>
    <property type="match status" value="1"/>
</dbReference>
<dbReference type="AlphaFoldDB" id="A0AAE3H5I8"/>
<reference evidence="1 2" key="1">
    <citation type="submission" date="2018-11" db="EMBL/GenBank/DDBJ databases">
        <title>Novel bacteria species description.</title>
        <authorList>
            <person name="Han J.-H."/>
        </authorList>
    </citation>
    <scope>NUCLEOTIDE SEQUENCE [LARGE SCALE GENOMIC DNA]</scope>
    <source>
        <strain evidence="1 2">KCTC23259</strain>
    </source>
</reference>
<dbReference type="Proteomes" id="UP001204144">
    <property type="component" value="Unassembled WGS sequence"/>
</dbReference>
<dbReference type="EMBL" id="RJUF01000174">
    <property type="protein sequence ID" value="MCP9764570.1"/>
    <property type="molecule type" value="Genomic_DNA"/>
</dbReference>
<evidence type="ECO:0000313" key="1">
    <source>
        <dbReference type="EMBL" id="MCP9764570.1"/>
    </source>
</evidence>
<comment type="caution">
    <text evidence="1">The sequence shown here is derived from an EMBL/GenBank/DDBJ whole genome shotgun (WGS) entry which is preliminary data.</text>
</comment>
<proteinExistence type="predicted"/>
<keyword evidence="2" id="KW-1185">Reference proteome</keyword>
<evidence type="ECO:0000313" key="2">
    <source>
        <dbReference type="Proteomes" id="UP001204144"/>
    </source>
</evidence>